<keyword evidence="2" id="KW-1185">Reference proteome</keyword>
<dbReference type="RefSeq" id="XP_017786039.1">
    <property type="nucleotide sequence ID" value="XM_017930550.1"/>
</dbReference>
<dbReference type="PROSITE" id="PS51257">
    <property type="entry name" value="PROKAR_LIPOPROTEIN"/>
    <property type="match status" value="1"/>
</dbReference>
<dbReference type="Pfam" id="PF02995">
    <property type="entry name" value="DUF229"/>
    <property type="match status" value="1"/>
</dbReference>
<proteinExistence type="predicted"/>
<reference evidence="3" key="1">
    <citation type="submission" date="2025-08" db="UniProtKB">
        <authorList>
            <consortium name="RefSeq"/>
        </authorList>
    </citation>
    <scope>IDENTIFICATION</scope>
    <source>
        <tissue evidence="3">Whole Larva</tissue>
    </source>
</reference>
<dbReference type="GeneID" id="108569125"/>
<dbReference type="PANTHER" id="PTHR10974:SF1">
    <property type="entry name" value="FI08016P-RELATED"/>
    <property type="match status" value="1"/>
</dbReference>
<accession>A0ABM1NGT9</accession>
<gene>
    <name evidence="3" type="primary">LOC108569125</name>
</gene>
<evidence type="ECO:0000313" key="2">
    <source>
        <dbReference type="Proteomes" id="UP000695000"/>
    </source>
</evidence>
<dbReference type="CDD" id="cd16021">
    <property type="entry name" value="ALP_like"/>
    <property type="match status" value="1"/>
</dbReference>
<keyword evidence="1" id="KW-1133">Transmembrane helix</keyword>
<feature type="transmembrane region" description="Helical" evidence="1">
    <location>
        <begin position="20"/>
        <end position="40"/>
    </location>
</feature>
<name>A0ABM1NGT9_NICVS</name>
<dbReference type="Gene3D" id="3.40.720.10">
    <property type="entry name" value="Alkaline Phosphatase, subunit A"/>
    <property type="match status" value="1"/>
</dbReference>
<dbReference type="SUPFAM" id="SSF53649">
    <property type="entry name" value="Alkaline phosphatase-like"/>
    <property type="match status" value="1"/>
</dbReference>
<keyword evidence="1" id="KW-0812">Transmembrane</keyword>
<evidence type="ECO:0000256" key="1">
    <source>
        <dbReference type="SAM" id="Phobius"/>
    </source>
</evidence>
<dbReference type="Proteomes" id="UP000695000">
    <property type="component" value="Unplaced"/>
</dbReference>
<keyword evidence="1" id="KW-0472">Membrane</keyword>
<dbReference type="PANTHER" id="PTHR10974">
    <property type="entry name" value="FI08016P-RELATED"/>
    <property type="match status" value="1"/>
</dbReference>
<dbReference type="InterPro" id="IPR017850">
    <property type="entry name" value="Alkaline_phosphatase_core_sf"/>
</dbReference>
<sequence>MKRGDTTDDRLEMQTWRPQSVLWLLFIVAACSLLFVCNILEIRTYTIKTAYFLQSSPRVQEELSMKGFFIRTPGCTIPEMRAMDDSIKKYIFMEKSVLCNNGTPPLIDSNRTSIYLLESSLEYYNLNDTEQLTCCYQEFHRVAPGQSKDDRVDFGKECVPFEVWTDIEHEFIRVKCFHNRSMIYKDFFSFVPARNASNVGKEKLNVLIVGIDAVSRLNLHRQMPETVRFMKELKSYEMMGYNKVGDNTFPNLIPALTGMSEDELQRTCWNASTHFDECPFVWKDFKDSGRLTGFGEDSAWMGLFYYTKKGFRRQPTDYFWDHFDMTAEKEIGNMHRLNVDQCVGARLVHKVFLDYISKFAETMRVNRLPYFGFFWGASLTHDFLNKPKLGDRDYVDFLKMLNASGTLDDTVLVLMSDHGIRWGEIRSTYQGRMEERLPFLYLRFPESFAKRNPLAINNLRTNVRRLTTPYDLHETLLDLVDPKKLRDDSIQERNVSNQTTRRAYSLFDKITTNRSCESAGISAHWCTCQTSEKVDVGDQVVQEAANHTVNEINELLVGYADCVYLELEEVLDATVQINTDVIMQGTQNQDYTITFRTRPSAAVFEATVRRIFLPTNEYHFNVTGTVSRINLYGKQSLCITDFHLKLYCYCKQYISNNNNNINPIID</sequence>
<protein>
    <submittedName>
        <fullName evidence="3">Uncharacterized protein LOC108569125 isoform X1</fullName>
    </submittedName>
</protein>
<evidence type="ECO:0000313" key="3">
    <source>
        <dbReference type="RefSeq" id="XP_017786039.1"/>
    </source>
</evidence>
<organism evidence="2 3">
    <name type="scientific">Nicrophorus vespilloides</name>
    <name type="common">Boreal carrion beetle</name>
    <dbReference type="NCBI Taxonomy" id="110193"/>
    <lineage>
        <taxon>Eukaryota</taxon>
        <taxon>Metazoa</taxon>
        <taxon>Ecdysozoa</taxon>
        <taxon>Arthropoda</taxon>
        <taxon>Hexapoda</taxon>
        <taxon>Insecta</taxon>
        <taxon>Pterygota</taxon>
        <taxon>Neoptera</taxon>
        <taxon>Endopterygota</taxon>
        <taxon>Coleoptera</taxon>
        <taxon>Polyphaga</taxon>
        <taxon>Staphyliniformia</taxon>
        <taxon>Silphidae</taxon>
        <taxon>Nicrophorinae</taxon>
        <taxon>Nicrophorus</taxon>
    </lineage>
</organism>
<dbReference type="InterPro" id="IPR004245">
    <property type="entry name" value="DUF229"/>
</dbReference>